<sequence length="359" mass="39534">MSFYHSTEAPVHFSFSKSKMASDASITWWHAAPPIAALFYPFFLKGFSLLVDTEVSLATLMLAMAMSVPILAFFVAWNLGKAAHPIVSTVRLKSIAWLAIATPPMFTADGVLTYMGGQAVSEITLWVMFWAMASVIALITARNSRTSVVITFPNAKNFSSPRLRVAHGISAVVILVLFLTMHLTNHLAGAVSEAEHRHLMDIFRVIYRSRAIEPFVVLLFLFQVLSGLVLLRTNSHRPADFYKTLQLASGGYLAFFILAHMNSVFIYARRFAGIKTDWDFATGAPTGLLHDPWNIRLVPHYYLGVFLIITHLVLAARVVCIAHGMPPKRANFSSKLGIIIGAVIAAIIMLGMTGLQIGN</sequence>
<keyword evidence="1" id="KW-0812">Transmembrane</keyword>
<name>A0AA41HKH1_9BURK</name>
<feature type="transmembrane region" description="Helical" evidence="1">
    <location>
        <begin position="301"/>
        <end position="324"/>
    </location>
</feature>
<feature type="transmembrane region" description="Helical" evidence="1">
    <location>
        <begin position="215"/>
        <end position="233"/>
    </location>
</feature>
<evidence type="ECO:0000313" key="5">
    <source>
        <dbReference type="Proteomes" id="UP001162889"/>
    </source>
</evidence>
<comment type="caution">
    <text evidence="2">The sequence shown here is derived from an EMBL/GenBank/DDBJ whole genome shotgun (WGS) entry which is preliminary data.</text>
</comment>
<feature type="transmembrane region" description="Helical" evidence="1">
    <location>
        <begin position="55"/>
        <end position="75"/>
    </location>
</feature>
<evidence type="ECO:0000313" key="3">
    <source>
        <dbReference type="EMBL" id="MCP2012621.1"/>
    </source>
</evidence>
<keyword evidence="1" id="KW-1133">Transmembrane helix</keyword>
<keyword evidence="5" id="KW-1185">Reference proteome</keyword>
<organism evidence="2 4">
    <name type="scientific">Duganella violaceipulchra</name>
    <dbReference type="NCBI Taxonomy" id="2849652"/>
    <lineage>
        <taxon>Bacteria</taxon>
        <taxon>Pseudomonadati</taxon>
        <taxon>Pseudomonadota</taxon>
        <taxon>Betaproteobacteria</taxon>
        <taxon>Burkholderiales</taxon>
        <taxon>Oxalobacteraceae</taxon>
        <taxon>Telluria group</taxon>
        <taxon>Duganella</taxon>
    </lineage>
</organism>
<dbReference type="AlphaFoldDB" id="A0AA41HKH1"/>
<keyword evidence="1" id="KW-0472">Membrane</keyword>
<evidence type="ECO:0000313" key="2">
    <source>
        <dbReference type="EMBL" id="MBV6325478.1"/>
    </source>
</evidence>
<reference evidence="2" key="1">
    <citation type="submission" date="2021-07" db="EMBL/GenBank/DDBJ databases">
        <title>Characterization of violacein-producing bacteria and related species.</title>
        <authorList>
            <person name="Wilson H.S."/>
            <person name="De Leon M.E."/>
        </authorList>
    </citation>
    <scope>NUCLEOTIDE SEQUENCE</scope>
    <source>
        <strain evidence="2">HSC-15S17</strain>
    </source>
</reference>
<dbReference type="RefSeq" id="WP_217946362.1">
    <property type="nucleotide sequence ID" value="NZ_JAHTGR010000033.1"/>
</dbReference>
<evidence type="ECO:0000313" key="4">
    <source>
        <dbReference type="Proteomes" id="UP001155901"/>
    </source>
</evidence>
<feature type="transmembrane region" description="Helical" evidence="1">
    <location>
        <begin position="245"/>
        <end position="268"/>
    </location>
</feature>
<feature type="transmembrane region" description="Helical" evidence="1">
    <location>
        <begin position="163"/>
        <end position="183"/>
    </location>
</feature>
<reference evidence="3" key="2">
    <citation type="submission" date="2022-03" db="EMBL/GenBank/DDBJ databases">
        <title>Genome Encyclopedia of Bacteria and Archaea VI: Functional Genomics of Type Strains.</title>
        <authorList>
            <person name="Whitman W."/>
        </authorList>
    </citation>
    <scope>NUCLEOTIDE SEQUENCE</scope>
    <source>
        <strain evidence="3">HSC-15S17</strain>
    </source>
</reference>
<dbReference type="Proteomes" id="UP001162889">
    <property type="component" value="Unassembled WGS sequence"/>
</dbReference>
<feature type="transmembrane region" description="Helical" evidence="1">
    <location>
        <begin position="123"/>
        <end position="142"/>
    </location>
</feature>
<feature type="transmembrane region" description="Helical" evidence="1">
    <location>
        <begin position="26"/>
        <end position="43"/>
    </location>
</feature>
<feature type="transmembrane region" description="Helical" evidence="1">
    <location>
        <begin position="336"/>
        <end position="357"/>
    </location>
</feature>
<evidence type="ECO:0000256" key="1">
    <source>
        <dbReference type="SAM" id="Phobius"/>
    </source>
</evidence>
<protein>
    <submittedName>
        <fullName evidence="2">Uncharacterized protein</fullName>
    </submittedName>
</protein>
<dbReference type="EMBL" id="JAHTGR010000033">
    <property type="protein sequence ID" value="MBV6325478.1"/>
    <property type="molecule type" value="Genomic_DNA"/>
</dbReference>
<proteinExistence type="predicted"/>
<accession>A0AA41HKH1</accession>
<dbReference type="Proteomes" id="UP001155901">
    <property type="component" value="Unassembled WGS sequence"/>
</dbReference>
<gene>
    <name evidence="2" type="ORF">KVP70_31685</name>
    <name evidence="3" type="ORF">L1274_006392</name>
</gene>
<dbReference type="EMBL" id="JALJZU010000024">
    <property type="protein sequence ID" value="MCP2012621.1"/>
    <property type="molecule type" value="Genomic_DNA"/>
</dbReference>